<protein>
    <submittedName>
        <fullName evidence="1">Uncharacterized protein</fullName>
    </submittedName>
</protein>
<keyword evidence="2" id="KW-1185">Reference proteome</keyword>
<evidence type="ECO:0000313" key="1">
    <source>
        <dbReference type="EMBL" id="GJT33496.1"/>
    </source>
</evidence>
<proteinExistence type="predicted"/>
<accession>A0ABQ5D5L6</accession>
<comment type="caution">
    <text evidence="1">The sequence shown here is derived from an EMBL/GenBank/DDBJ whole genome shotgun (WGS) entry which is preliminary data.</text>
</comment>
<reference evidence="1" key="1">
    <citation type="journal article" date="2022" name="Int. J. Mol. Sci.">
        <title>Draft Genome of Tanacetum Coccineum: Genomic Comparison of Closely Related Tanacetum-Family Plants.</title>
        <authorList>
            <person name="Yamashiro T."/>
            <person name="Shiraishi A."/>
            <person name="Nakayama K."/>
            <person name="Satake H."/>
        </authorList>
    </citation>
    <scope>NUCLEOTIDE SEQUENCE</scope>
</reference>
<name>A0ABQ5D5L6_9ASTR</name>
<sequence length="333" mass="36791">MNIDLFRRGMTVPVLSQRHGLKLLIEDCPYAVWAFESEINILTYKQQQLIGLVEKAQNATAQAVFNNVSIDSGYVSNVPSVEPTMTSRFPVLNTQMHIVAILLCKLFVATGLSQSSPSRYATEQLLRADGSLHIRGSQMQSQPIGRNMTPKLHSNLDIFLRYSEFRAQNAAPRSIAALKGTTADAQRATSDSMKRKLKPDANSNVFERYSHLCARNVNTTVSDDVIPQHAVDESQLHEQTGCSDTCTSKGGASTTKFLFRHASERFLDSEILTSAPEICEVLSARTTYSLQKKLIGILPVENAGSYMNYAAPGSQRRGDKFFLLCIAISSFSD</sequence>
<reference evidence="1" key="2">
    <citation type="submission" date="2022-01" db="EMBL/GenBank/DDBJ databases">
        <authorList>
            <person name="Yamashiro T."/>
            <person name="Shiraishi A."/>
            <person name="Satake H."/>
            <person name="Nakayama K."/>
        </authorList>
    </citation>
    <scope>NUCLEOTIDE SEQUENCE</scope>
</reference>
<dbReference type="Proteomes" id="UP001151760">
    <property type="component" value="Unassembled WGS sequence"/>
</dbReference>
<gene>
    <name evidence="1" type="ORF">Tco_0923915</name>
</gene>
<organism evidence="1 2">
    <name type="scientific">Tanacetum coccineum</name>
    <dbReference type="NCBI Taxonomy" id="301880"/>
    <lineage>
        <taxon>Eukaryota</taxon>
        <taxon>Viridiplantae</taxon>
        <taxon>Streptophyta</taxon>
        <taxon>Embryophyta</taxon>
        <taxon>Tracheophyta</taxon>
        <taxon>Spermatophyta</taxon>
        <taxon>Magnoliopsida</taxon>
        <taxon>eudicotyledons</taxon>
        <taxon>Gunneridae</taxon>
        <taxon>Pentapetalae</taxon>
        <taxon>asterids</taxon>
        <taxon>campanulids</taxon>
        <taxon>Asterales</taxon>
        <taxon>Asteraceae</taxon>
        <taxon>Asteroideae</taxon>
        <taxon>Anthemideae</taxon>
        <taxon>Anthemidinae</taxon>
        <taxon>Tanacetum</taxon>
    </lineage>
</organism>
<evidence type="ECO:0000313" key="2">
    <source>
        <dbReference type="Proteomes" id="UP001151760"/>
    </source>
</evidence>
<dbReference type="EMBL" id="BQNB010014883">
    <property type="protein sequence ID" value="GJT33496.1"/>
    <property type="molecule type" value="Genomic_DNA"/>
</dbReference>